<evidence type="ECO:0000256" key="1">
    <source>
        <dbReference type="SAM" id="MobiDB-lite"/>
    </source>
</evidence>
<organism evidence="2 3">
    <name type="scientific">Aspergillus coremiiformis</name>
    <dbReference type="NCBI Taxonomy" id="138285"/>
    <lineage>
        <taxon>Eukaryota</taxon>
        <taxon>Fungi</taxon>
        <taxon>Dikarya</taxon>
        <taxon>Ascomycota</taxon>
        <taxon>Pezizomycotina</taxon>
        <taxon>Eurotiomycetes</taxon>
        <taxon>Eurotiomycetidae</taxon>
        <taxon>Eurotiales</taxon>
        <taxon>Aspergillaceae</taxon>
        <taxon>Aspergillus</taxon>
        <taxon>Aspergillus subgen. Circumdati</taxon>
    </lineage>
</organism>
<proteinExistence type="predicted"/>
<reference evidence="3" key="1">
    <citation type="submission" date="2019-04" db="EMBL/GenBank/DDBJ databases">
        <title>Friends and foes A comparative genomics studyof 23 Aspergillus species from section Flavi.</title>
        <authorList>
            <consortium name="DOE Joint Genome Institute"/>
            <person name="Kjaerbolling I."/>
            <person name="Vesth T."/>
            <person name="Frisvad J.C."/>
            <person name="Nybo J.L."/>
            <person name="Theobald S."/>
            <person name="Kildgaard S."/>
            <person name="Isbrandt T."/>
            <person name="Kuo A."/>
            <person name="Sato A."/>
            <person name="Lyhne E.K."/>
            <person name="Kogle M.E."/>
            <person name="Wiebenga A."/>
            <person name="Kun R.S."/>
            <person name="Lubbers R.J."/>
            <person name="Makela M.R."/>
            <person name="Barry K."/>
            <person name="Chovatia M."/>
            <person name="Clum A."/>
            <person name="Daum C."/>
            <person name="Haridas S."/>
            <person name="He G."/>
            <person name="LaButti K."/>
            <person name="Lipzen A."/>
            <person name="Mondo S."/>
            <person name="Riley R."/>
            <person name="Salamov A."/>
            <person name="Simmons B.A."/>
            <person name="Magnuson J.K."/>
            <person name="Henrissat B."/>
            <person name="Mortensen U.H."/>
            <person name="Larsen T.O."/>
            <person name="Devries R.P."/>
            <person name="Grigoriev I.V."/>
            <person name="Machida M."/>
            <person name="Baker S.E."/>
            <person name="Andersen M.R."/>
        </authorList>
    </citation>
    <scope>NUCLEOTIDE SEQUENCE [LARGE SCALE GENOMIC DNA]</scope>
    <source>
        <strain evidence="3">CBS 553.77</strain>
    </source>
</reference>
<dbReference type="OrthoDB" id="529205at2759"/>
<feature type="region of interest" description="Disordered" evidence="1">
    <location>
        <begin position="17"/>
        <end position="112"/>
    </location>
</feature>
<name>A0A5N6YW22_9EURO</name>
<evidence type="ECO:0008006" key="4">
    <source>
        <dbReference type="Google" id="ProtNLM"/>
    </source>
</evidence>
<accession>A0A5N6YW22</accession>
<dbReference type="EMBL" id="ML739286">
    <property type="protein sequence ID" value="KAE8349662.1"/>
    <property type="molecule type" value="Genomic_DNA"/>
</dbReference>
<dbReference type="Proteomes" id="UP000327118">
    <property type="component" value="Unassembled WGS sequence"/>
</dbReference>
<sequence>MSFLTTTIRSTLASRVTRPAYPLTSTFHTSSLRPGLKESDHNREDLHNTYEAEKQDQLRRAKEGNAKWKQELASHSEASVKADRGEIDGDEQSLEELQEKTKPRPNRKGPLN</sequence>
<feature type="compositionally biased region" description="Polar residues" evidence="1">
    <location>
        <begin position="23"/>
        <end position="32"/>
    </location>
</feature>
<feature type="compositionally biased region" description="Basic residues" evidence="1">
    <location>
        <begin position="103"/>
        <end position="112"/>
    </location>
</feature>
<keyword evidence="3" id="KW-1185">Reference proteome</keyword>
<evidence type="ECO:0000313" key="3">
    <source>
        <dbReference type="Proteomes" id="UP000327118"/>
    </source>
</evidence>
<evidence type="ECO:0000313" key="2">
    <source>
        <dbReference type="EMBL" id="KAE8349662.1"/>
    </source>
</evidence>
<feature type="compositionally biased region" description="Basic and acidic residues" evidence="1">
    <location>
        <begin position="35"/>
        <end position="87"/>
    </location>
</feature>
<gene>
    <name evidence="2" type="ORF">BDV28DRAFT_160313</name>
</gene>
<dbReference type="AlphaFoldDB" id="A0A5N6YW22"/>
<protein>
    <recommendedName>
        <fullName evidence="4">Mitochondrial ATPase inhibitor, IATP-domain-containing protein</fullName>
    </recommendedName>
</protein>